<keyword evidence="6" id="KW-0378">Hydrolase</keyword>
<feature type="domain" description="EAL" evidence="11">
    <location>
        <begin position="268"/>
        <end position="518"/>
    </location>
</feature>
<keyword evidence="8 10" id="KW-0472">Membrane</keyword>
<dbReference type="InterPro" id="IPR050706">
    <property type="entry name" value="Cyclic-di-GMP_PDE-like"/>
</dbReference>
<keyword evidence="13" id="KW-1185">Reference proteome</keyword>
<evidence type="ECO:0000313" key="12">
    <source>
        <dbReference type="EMBL" id="SFT64163.1"/>
    </source>
</evidence>
<dbReference type="InterPro" id="IPR024744">
    <property type="entry name" value="CSS-motif_dom"/>
</dbReference>
<reference evidence="13" key="1">
    <citation type="submission" date="2016-10" db="EMBL/GenBank/DDBJ databases">
        <authorList>
            <person name="Varghese N."/>
            <person name="Submissions S."/>
        </authorList>
    </citation>
    <scope>NUCLEOTIDE SEQUENCE [LARGE SCALE GENOMIC DNA]</scope>
    <source>
        <strain evidence="13">Ah-143</strain>
    </source>
</reference>
<evidence type="ECO:0000256" key="3">
    <source>
        <dbReference type="ARBA" id="ARBA00022475"/>
    </source>
</evidence>
<dbReference type="InterPro" id="IPR001633">
    <property type="entry name" value="EAL_dom"/>
</dbReference>
<gene>
    <name evidence="12" type="ORF">SAMN05192562_1011268</name>
</gene>
<dbReference type="RefSeq" id="WP_090120153.1">
    <property type="nucleotide sequence ID" value="NZ_CP045300.1"/>
</dbReference>
<keyword evidence="5 10" id="KW-0812">Transmembrane</keyword>
<feature type="transmembrane region" description="Helical" evidence="10">
    <location>
        <begin position="15"/>
        <end position="38"/>
    </location>
</feature>
<dbReference type="SMART" id="SM00052">
    <property type="entry name" value="EAL"/>
    <property type="match status" value="1"/>
</dbReference>
<evidence type="ECO:0000256" key="8">
    <source>
        <dbReference type="ARBA" id="ARBA00023136"/>
    </source>
</evidence>
<dbReference type="AlphaFoldDB" id="A0A1I6ZN79"/>
<dbReference type="PANTHER" id="PTHR33121:SF79">
    <property type="entry name" value="CYCLIC DI-GMP PHOSPHODIESTERASE PDED-RELATED"/>
    <property type="match status" value="1"/>
</dbReference>
<feature type="transmembrane region" description="Helical" evidence="10">
    <location>
        <begin position="241"/>
        <end position="262"/>
    </location>
</feature>
<evidence type="ECO:0000256" key="2">
    <source>
        <dbReference type="ARBA" id="ARBA00012282"/>
    </source>
</evidence>
<keyword evidence="7 10" id="KW-1133">Transmembrane helix</keyword>
<proteinExistence type="predicted"/>
<evidence type="ECO:0000256" key="7">
    <source>
        <dbReference type="ARBA" id="ARBA00022989"/>
    </source>
</evidence>
<evidence type="ECO:0000256" key="6">
    <source>
        <dbReference type="ARBA" id="ARBA00022801"/>
    </source>
</evidence>
<organism evidence="12 13">
    <name type="scientific">Kosakonia arachidis</name>
    <dbReference type="NCBI Taxonomy" id="551989"/>
    <lineage>
        <taxon>Bacteria</taxon>
        <taxon>Pseudomonadati</taxon>
        <taxon>Pseudomonadota</taxon>
        <taxon>Gammaproteobacteria</taxon>
        <taxon>Enterobacterales</taxon>
        <taxon>Enterobacteriaceae</taxon>
        <taxon>Kosakonia</taxon>
    </lineage>
</organism>
<dbReference type="InterPro" id="IPR035919">
    <property type="entry name" value="EAL_sf"/>
</dbReference>
<evidence type="ECO:0000256" key="10">
    <source>
        <dbReference type="SAM" id="Phobius"/>
    </source>
</evidence>
<dbReference type="GO" id="GO:0071111">
    <property type="term" value="F:cyclic-guanylate-specific phosphodiesterase activity"/>
    <property type="evidence" value="ECO:0007669"/>
    <property type="project" value="UniProtKB-EC"/>
</dbReference>
<dbReference type="Pfam" id="PF00563">
    <property type="entry name" value="EAL"/>
    <property type="match status" value="1"/>
</dbReference>
<evidence type="ECO:0000256" key="5">
    <source>
        <dbReference type="ARBA" id="ARBA00022692"/>
    </source>
</evidence>
<keyword evidence="4" id="KW-0973">c-di-GMP</keyword>
<sequence length="518" mass="59057">MPLQILKIIHHRISIYTLSIVLTFGVLYGAGLGGYYYYTHEKVEDYADAILARADSLIAQVKLIDGFRQEFAVYEPCSSQYLNALRKRLWPYPLIKDIAYVNDEKIICSALWGKLNAPLSLNLFRNKVNRGSYTWVFDAFIEEHITANVLYTNNFAITVSPFAFQRFWDEANKMDFDAVIGDFKHKNHFFMIGKNTQLLESIEHKQAHSLLYFTEKSCNRVNDVCVIVGTSLSLFFKNNTYVLLFLFSLSFIIGFLIGTLYINNLSHKQSLLTRLENAILNQELHFVYQPIYKVKDRNITGVEALLRWTDSQIGYIGPDIFIPLAEKNGLINKISQYVVEHAIRQCAPMLLNNDITLSINVSCADICSAEFREKLLSTLKKENVAGESIILEITERQSFGTDDIKQTMDFFKGTGIMFALDDFGTGYSNLNWLSLLDVDEIKIDKSITDSIGTESINKHILPGLIGMFKNIPKIVVFEGVETEMQYQFLKENVPECCVQGWYFAKAVPLSELRAVLPG</sequence>
<dbReference type="Proteomes" id="UP000199187">
    <property type="component" value="Unassembled WGS sequence"/>
</dbReference>
<evidence type="ECO:0000256" key="9">
    <source>
        <dbReference type="ARBA" id="ARBA00034290"/>
    </source>
</evidence>
<name>A0A1I6ZN79_9ENTR</name>
<evidence type="ECO:0000313" key="13">
    <source>
        <dbReference type="Proteomes" id="UP000199187"/>
    </source>
</evidence>
<dbReference type="CDD" id="cd01948">
    <property type="entry name" value="EAL"/>
    <property type="match status" value="1"/>
</dbReference>
<evidence type="ECO:0000256" key="4">
    <source>
        <dbReference type="ARBA" id="ARBA00022636"/>
    </source>
</evidence>
<accession>A0A1I6ZN79</accession>
<dbReference type="GO" id="GO:0005886">
    <property type="term" value="C:plasma membrane"/>
    <property type="evidence" value="ECO:0007669"/>
    <property type="project" value="UniProtKB-SubCell"/>
</dbReference>
<evidence type="ECO:0000259" key="11">
    <source>
        <dbReference type="PROSITE" id="PS50883"/>
    </source>
</evidence>
<comment type="subcellular location">
    <subcellularLocation>
        <location evidence="1">Cell membrane</location>
        <topology evidence="1">Multi-pass membrane protein</topology>
    </subcellularLocation>
</comment>
<dbReference type="Pfam" id="PF12792">
    <property type="entry name" value="CSS-motif"/>
    <property type="match status" value="1"/>
</dbReference>
<dbReference type="PANTHER" id="PTHR33121">
    <property type="entry name" value="CYCLIC DI-GMP PHOSPHODIESTERASE PDEF"/>
    <property type="match status" value="1"/>
</dbReference>
<dbReference type="EC" id="3.1.4.52" evidence="2"/>
<dbReference type="OrthoDB" id="675397at2"/>
<evidence type="ECO:0000256" key="1">
    <source>
        <dbReference type="ARBA" id="ARBA00004651"/>
    </source>
</evidence>
<protein>
    <recommendedName>
        <fullName evidence="2">cyclic-guanylate-specific phosphodiesterase</fullName>
        <ecNumber evidence="2">3.1.4.52</ecNumber>
    </recommendedName>
</protein>
<dbReference type="EMBL" id="FPAU01000001">
    <property type="protein sequence ID" value="SFT64163.1"/>
    <property type="molecule type" value="Genomic_DNA"/>
</dbReference>
<dbReference type="SUPFAM" id="SSF141868">
    <property type="entry name" value="EAL domain-like"/>
    <property type="match status" value="1"/>
</dbReference>
<keyword evidence="3" id="KW-1003">Cell membrane</keyword>
<dbReference type="Gene3D" id="3.20.20.450">
    <property type="entry name" value="EAL domain"/>
    <property type="match status" value="1"/>
</dbReference>
<dbReference type="PROSITE" id="PS50883">
    <property type="entry name" value="EAL"/>
    <property type="match status" value="1"/>
</dbReference>
<comment type="catalytic activity">
    <reaction evidence="9">
        <text>3',3'-c-di-GMP + H2O = 5'-phosphoguanylyl(3'-&gt;5')guanosine + H(+)</text>
        <dbReference type="Rhea" id="RHEA:24902"/>
        <dbReference type="ChEBI" id="CHEBI:15377"/>
        <dbReference type="ChEBI" id="CHEBI:15378"/>
        <dbReference type="ChEBI" id="CHEBI:58754"/>
        <dbReference type="ChEBI" id="CHEBI:58805"/>
        <dbReference type="EC" id="3.1.4.52"/>
    </reaction>
</comment>